<evidence type="ECO:0000313" key="3">
    <source>
        <dbReference type="Proteomes" id="UP000215214"/>
    </source>
</evidence>
<accession>A0A238U7Z0</accession>
<dbReference type="RefSeq" id="WP_095070912.1">
    <property type="nucleotide sequence ID" value="NZ_LT899436.1"/>
</dbReference>
<reference evidence="2 3" key="1">
    <citation type="submission" date="2017-07" db="EMBL/GenBank/DDBJ databases">
        <authorList>
            <person name="Sun Z.S."/>
            <person name="Albrecht U."/>
            <person name="Echele G."/>
            <person name="Lee C.C."/>
        </authorList>
    </citation>
    <scope>NUCLEOTIDE SEQUENCE [LARGE SCALE GENOMIC DNA]</scope>
    <source>
        <strain evidence="3">type strain: KCTC 22618</strain>
    </source>
</reference>
<dbReference type="EMBL" id="LT899436">
    <property type="protein sequence ID" value="SNR15301.1"/>
    <property type="molecule type" value="Genomic_DNA"/>
</dbReference>
<dbReference type="Proteomes" id="UP000215214">
    <property type="component" value="Chromosome TJEJU"/>
</dbReference>
<proteinExistence type="predicted"/>
<keyword evidence="3" id="KW-1185">Reference proteome</keyword>
<evidence type="ECO:0008006" key="4">
    <source>
        <dbReference type="Google" id="ProtNLM"/>
    </source>
</evidence>
<organism evidence="2 3">
    <name type="scientific">Tenacibaculum jejuense</name>
    <dbReference type="NCBI Taxonomy" id="584609"/>
    <lineage>
        <taxon>Bacteria</taxon>
        <taxon>Pseudomonadati</taxon>
        <taxon>Bacteroidota</taxon>
        <taxon>Flavobacteriia</taxon>
        <taxon>Flavobacteriales</taxon>
        <taxon>Flavobacteriaceae</taxon>
        <taxon>Tenacibaculum</taxon>
    </lineage>
</organism>
<gene>
    <name evidence="2" type="ORF">TJEJU_1573</name>
</gene>
<protein>
    <recommendedName>
        <fullName evidence="4">Peptidase S74 domain-containing protein</fullName>
    </recommendedName>
</protein>
<feature type="chain" id="PRO_5012285840" description="Peptidase S74 domain-containing protein" evidence="1">
    <location>
        <begin position="23"/>
        <end position="459"/>
    </location>
</feature>
<name>A0A238U7Z0_9FLAO</name>
<keyword evidence="1" id="KW-0732">Signal</keyword>
<dbReference type="OrthoDB" id="9808753at2"/>
<feature type="signal peptide" evidence="1">
    <location>
        <begin position="1"/>
        <end position="22"/>
    </location>
</feature>
<evidence type="ECO:0000313" key="2">
    <source>
        <dbReference type="EMBL" id="SNR15301.1"/>
    </source>
</evidence>
<dbReference type="KEGG" id="tje:TJEJU_1573"/>
<sequence>MKKRDYILTATLIILSAYTTIAQSVGSDWGDKKDLLVVNRDRSNHWGQLRLQTSNRGVTLSNYKDRFAVQFVTSNDYKNFGTERFTVRNSGNVGLNGVTNPLGELQFKNTINNRKLVLWHSSNNNAHQFYGLGINSNTLRYQSEANHVFYSTINSSSSRENLRINKDGKVGLGVSNPEQNLHVKDNALISNTFLGKVGDSNSWAGLAHKDQVGTDTYAMITQNNGKHTLINKKNTGDGYIGFRVGNANKMVIDNSGRVGIGTHEPKGELHLSKSTKNRKIVLYEASNNDHNFYGFGVNSATLRYQSGQNHVFYSYVSPTSSKEVFRINKNGTVKIGNTNLAPDTVDTSLLSVSGGLRTNKVVLNIGTFPDYVFDKNYDLMPLEKVAEYINENKHLPNIPSEKEIVASGLDMNMITTKLVEKVEELTLYTIDQEDKIKAQNKLIESLVKRLERLENKEQK</sequence>
<dbReference type="AlphaFoldDB" id="A0A238U7Z0"/>
<evidence type="ECO:0000256" key="1">
    <source>
        <dbReference type="SAM" id="SignalP"/>
    </source>
</evidence>